<dbReference type="Pfam" id="PF07727">
    <property type="entry name" value="RVT_2"/>
    <property type="match status" value="1"/>
</dbReference>
<name>A0A6L2LF27_TANCI</name>
<evidence type="ECO:0000259" key="1">
    <source>
        <dbReference type="Pfam" id="PF07727"/>
    </source>
</evidence>
<sequence length="296" mass="33931">MGYYFYYPPENKIFVARNAEFFEDNLIVQEVSESHGPLKINESDEGLELIQEEDTQLSENTSKEHNEWRSSPKMLKFPLVDPQGYLKHQIDMIEYDKWLEAINTKMQSMKDNQVWILVKLPSNGRTVGSKWIFKKKADMDGYVHTFKARLVEKGYTKTYGVNYGKTFALIANVRAIRILLAIVTFYDYEIWQMDVKTAFQNGHLVRWYSLSLWKAIFVFIFMKKIPDSGSLMTRPLIGTALGGGIRFLCIPSTVMFSVTKSSLRNSVLFLSSAIISKVASARGGGSPSFFDSFMTH</sequence>
<dbReference type="EMBL" id="BKCJ010004326">
    <property type="protein sequence ID" value="GEU60386.1"/>
    <property type="molecule type" value="Genomic_DNA"/>
</dbReference>
<dbReference type="AlphaFoldDB" id="A0A6L2LF27"/>
<proteinExistence type="predicted"/>
<accession>A0A6L2LF27</accession>
<protein>
    <recommendedName>
        <fullName evidence="1">Reverse transcriptase Ty1/copia-type domain-containing protein</fullName>
    </recommendedName>
</protein>
<dbReference type="InterPro" id="IPR013103">
    <property type="entry name" value="RVT_2"/>
</dbReference>
<reference evidence="2" key="1">
    <citation type="journal article" date="2019" name="Sci. Rep.">
        <title>Draft genome of Tanacetum cinerariifolium, the natural source of mosquito coil.</title>
        <authorList>
            <person name="Yamashiro T."/>
            <person name="Shiraishi A."/>
            <person name="Satake H."/>
            <person name="Nakayama K."/>
        </authorList>
    </citation>
    <scope>NUCLEOTIDE SEQUENCE</scope>
</reference>
<feature type="domain" description="Reverse transcriptase Ty1/copia-type" evidence="1">
    <location>
        <begin position="112"/>
        <end position="204"/>
    </location>
</feature>
<comment type="caution">
    <text evidence="2">The sequence shown here is derived from an EMBL/GenBank/DDBJ whole genome shotgun (WGS) entry which is preliminary data.</text>
</comment>
<organism evidence="2">
    <name type="scientific">Tanacetum cinerariifolium</name>
    <name type="common">Dalmatian daisy</name>
    <name type="synonym">Chrysanthemum cinerariifolium</name>
    <dbReference type="NCBI Taxonomy" id="118510"/>
    <lineage>
        <taxon>Eukaryota</taxon>
        <taxon>Viridiplantae</taxon>
        <taxon>Streptophyta</taxon>
        <taxon>Embryophyta</taxon>
        <taxon>Tracheophyta</taxon>
        <taxon>Spermatophyta</taxon>
        <taxon>Magnoliopsida</taxon>
        <taxon>eudicotyledons</taxon>
        <taxon>Gunneridae</taxon>
        <taxon>Pentapetalae</taxon>
        <taxon>asterids</taxon>
        <taxon>campanulids</taxon>
        <taxon>Asterales</taxon>
        <taxon>Asteraceae</taxon>
        <taxon>Asteroideae</taxon>
        <taxon>Anthemideae</taxon>
        <taxon>Anthemidinae</taxon>
        <taxon>Tanacetum</taxon>
    </lineage>
</organism>
<gene>
    <name evidence="2" type="ORF">Tci_032364</name>
</gene>
<evidence type="ECO:0000313" key="2">
    <source>
        <dbReference type="EMBL" id="GEU60386.1"/>
    </source>
</evidence>